<reference evidence="3" key="1">
    <citation type="journal article" date="2015" name="Genome Announc.">
        <title>Draft genome sequence of the fungus Penicillium brasilianum MG11.</title>
        <authorList>
            <person name="Horn F."/>
            <person name="Linde J."/>
            <person name="Mattern D.J."/>
            <person name="Walther G."/>
            <person name="Guthke R."/>
            <person name="Brakhage A.A."/>
            <person name="Valiante V."/>
        </authorList>
    </citation>
    <scope>NUCLEOTIDE SEQUENCE [LARGE SCALE GENOMIC DNA]</scope>
    <source>
        <strain evidence="3">MG11</strain>
    </source>
</reference>
<dbReference type="OrthoDB" id="2562973at2759"/>
<keyword evidence="3" id="KW-1185">Reference proteome</keyword>
<evidence type="ECO:0000259" key="1">
    <source>
        <dbReference type="Pfam" id="PF01823"/>
    </source>
</evidence>
<protein>
    <recommendedName>
        <fullName evidence="1">MACPF domain-containing protein</fullName>
    </recommendedName>
</protein>
<dbReference type="Proteomes" id="UP000042958">
    <property type="component" value="Unassembled WGS sequence"/>
</dbReference>
<proteinExistence type="predicted"/>
<name>A0A0F7TKL1_PENBI</name>
<dbReference type="EMBL" id="CDHK01000002">
    <property type="protein sequence ID" value="CEJ55548.1"/>
    <property type="molecule type" value="Genomic_DNA"/>
</dbReference>
<organism evidence="2 3">
    <name type="scientific">Penicillium brasilianum</name>
    <dbReference type="NCBI Taxonomy" id="104259"/>
    <lineage>
        <taxon>Eukaryota</taxon>
        <taxon>Fungi</taxon>
        <taxon>Dikarya</taxon>
        <taxon>Ascomycota</taxon>
        <taxon>Pezizomycotina</taxon>
        <taxon>Eurotiomycetes</taxon>
        <taxon>Eurotiomycetidae</taxon>
        <taxon>Eurotiales</taxon>
        <taxon>Aspergillaceae</taxon>
        <taxon>Penicillium</taxon>
    </lineage>
</organism>
<gene>
    <name evidence="2" type="ORF">PMG11_01800</name>
</gene>
<accession>A0A0F7TKL1</accession>
<dbReference type="InterPro" id="IPR020864">
    <property type="entry name" value="MACPF"/>
</dbReference>
<evidence type="ECO:0000313" key="2">
    <source>
        <dbReference type="EMBL" id="CEJ55548.1"/>
    </source>
</evidence>
<dbReference type="STRING" id="104259.A0A0F7TKL1"/>
<feature type="domain" description="MACPF" evidence="1">
    <location>
        <begin position="317"/>
        <end position="496"/>
    </location>
</feature>
<dbReference type="AlphaFoldDB" id="A0A0F7TKL1"/>
<sequence>MSENRESLFNIWTCDKAGKTKITNRIFVSTTSDNDNTTTLGTIRALLIKDDKLDSKKARLPFCTKDGARIGDDTKWSHYKDVIAEKPTTNTKDDTEDKGKTSVQGTTGHDVYFELPEDETQPAKYVELSEPVKKFLEAPLDMSFAKDKVDLLTAAIKDFNLSGYDHSEFKAKATVDSISAGSLSDEDWDMVCRTTHFLNGQRMVFSKNVHDVTRTFQRIDKAPYATFSIKPRDLSELGTAGPNIKLPEKVAMHKCPLYIVTDDSYVNVFETADALSRSLASSNFSQTDIEASIGGNLFGISAGAHAGYSQNESDALASANERKHRSMNITYNFPRAVLHLDNRSLELTPNCKKALERVKEKNSEEALIEFYQSFGHFFATNIELGGKLFATEQFTSEDTKSTSEKANAMKISAAISFSSARFQGSFSYSKETQHAENSSDQFSSMNKALSWEAVGGDTTLCNNPPAWCSTVKPFRNWRVINQKDVMPIGDFIGTFENYEHIPGLFRQIMADSNKLVICRFRLLADEGADKEIEPGQYYGLRYNPSHQKNIGLFEELKNHLLNSRETLYNHKPEHIENEIYKVEKKFASAGYTVNWHEYIGIDRENERSKPGGCDFEVKVWTQLHQPASLQYDTPYPLYNRAFQAYVAADTTTHIAGTDLGLLYYTTMHEHIAYFKFLKAKDKLATGRIGDKDHVELHLCDKHYRRIGQVKRFSKDQATLAVELYTSIMPDLLVSNNAYMDYHRN</sequence>
<evidence type="ECO:0000313" key="3">
    <source>
        <dbReference type="Proteomes" id="UP000042958"/>
    </source>
</evidence>
<dbReference type="Pfam" id="PF01823">
    <property type="entry name" value="MACPF"/>
    <property type="match status" value="1"/>
</dbReference>